<dbReference type="Proteomes" id="UP000231644">
    <property type="component" value="Unassembled WGS sequence"/>
</dbReference>
<dbReference type="AlphaFoldDB" id="A0A1I1I0V3"/>
<proteinExistence type="predicted"/>
<dbReference type="STRING" id="517719.SAMN05421762_0461"/>
<evidence type="ECO:0000313" key="3">
    <source>
        <dbReference type="Proteomes" id="UP000231644"/>
    </source>
</evidence>
<sequence>MIALHLKLPPDMLRVVDDLARRRDVTAGQIVRQMIADGIRYETQRAKTPVRADEQLLAPLRARLARDLAHAGSWRDLQTRLRAQGVEFRPAGGGLTLHRFPGGDRLCKASELGYSYARLVQRFRAGFPGHAHSWVADRILTQKGGPEGPPHEDPVLIEDD</sequence>
<protein>
    <submittedName>
        <fullName evidence="2">Ribbon-helix-helix protein, copG family</fullName>
    </submittedName>
</protein>
<name>A0A1I1I0V3_9RHOB</name>
<dbReference type="EMBL" id="FOLX01000001">
    <property type="protein sequence ID" value="SFC30059.1"/>
    <property type="molecule type" value="Genomic_DNA"/>
</dbReference>
<reference evidence="2 3" key="1">
    <citation type="submission" date="2016-10" db="EMBL/GenBank/DDBJ databases">
        <authorList>
            <person name="de Groot N.N."/>
        </authorList>
    </citation>
    <scope>NUCLEOTIDE SEQUENCE [LARGE SCALE GENOMIC DNA]</scope>
    <source>
        <strain evidence="2 3">DSM 29619</strain>
    </source>
</reference>
<evidence type="ECO:0000256" key="1">
    <source>
        <dbReference type="SAM" id="MobiDB-lite"/>
    </source>
</evidence>
<feature type="region of interest" description="Disordered" evidence="1">
    <location>
        <begin position="141"/>
        <end position="160"/>
    </location>
</feature>
<keyword evidence="3" id="KW-1185">Reference proteome</keyword>
<evidence type="ECO:0000313" key="2">
    <source>
        <dbReference type="EMBL" id="SFC30059.1"/>
    </source>
</evidence>
<accession>A0A1I1I0V3</accession>
<gene>
    <name evidence="2" type="ORF">SAMN05421762_0461</name>
</gene>
<organism evidence="2 3">
    <name type="scientific">Pseudooceanicola nitratireducens</name>
    <dbReference type="NCBI Taxonomy" id="517719"/>
    <lineage>
        <taxon>Bacteria</taxon>
        <taxon>Pseudomonadati</taxon>
        <taxon>Pseudomonadota</taxon>
        <taxon>Alphaproteobacteria</taxon>
        <taxon>Rhodobacterales</taxon>
        <taxon>Paracoccaceae</taxon>
        <taxon>Pseudooceanicola</taxon>
    </lineage>
</organism>